<proteinExistence type="predicted"/>
<reference evidence="1" key="3">
    <citation type="submission" date="2021-01" db="EMBL/GenBank/DDBJ databases">
        <authorList>
            <consortium name="Aspergillus luchuensis mut. kawachii IFO 4304 genome sequencing consortium"/>
            <person name="Kazuki M."/>
            <person name="Futagami T."/>
        </authorList>
    </citation>
    <scope>NUCLEOTIDE SEQUENCE</scope>
    <source>
        <strain evidence="1">IFO 4308</strain>
    </source>
</reference>
<dbReference type="PANTHER" id="PTHR47784">
    <property type="entry name" value="STEROL UPTAKE CONTROL PROTEIN 2"/>
    <property type="match status" value="1"/>
</dbReference>
<name>A0A146FNT9_ASPKA</name>
<reference evidence="3" key="2">
    <citation type="submission" date="2016-02" db="EMBL/GenBank/DDBJ databases">
        <title>Genome sequencing of Aspergillus luchuensis NBRC 4314.</title>
        <authorList>
            <person name="Yamada O."/>
        </authorList>
    </citation>
    <scope>NUCLEOTIDE SEQUENCE [LARGE SCALE GENOMIC DNA]</scope>
    <source>
        <strain evidence="3">RIB 2604</strain>
    </source>
</reference>
<dbReference type="Pfam" id="PF11951">
    <property type="entry name" value="Fungal_trans_2"/>
    <property type="match status" value="1"/>
</dbReference>
<dbReference type="EMBL" id="AP024426">
    <property type="protein sequence ID" value="BCR95551.1"/>
    <property type="molecule type" value="Genomic_DNA"/>
</dbReference>
<dbReference type="InterPro" id="IPR021858">
    <property type="entry name" value="Fun_TF"/>
</dbReference>
<dbReference type="GeneID" id="64956876"/>
<evidence type="ECO:0000313" key="2">
    <source>
        <dbReference type="EMBL" id="GAT27445.1"/>
    </source>
</evidence>
<protein>
    <recommendedName>
        <fullName evidence="5">C2H2-type domain-containing protein</fullName>
    </recommendedName>
</protein>
<dbReference type="InterPro" id="IPR053157">
    <property type="entry name" value="Sterol_Uptake_Regulator"/>
</dbReference>
<dbReference type="OrthoDB" id="416217at2759"/>
<evidence type="ECO:0000313" key="4">
    <source>
        <dbReference type="Proteomes" id="UP000661280"/>
    </source>
</evidence>
<dbReference type="VEuPathDB" id="FungiDB:ASPFODRAFT_202454"/>
<organism evidence="2 3">
    <name type="scientific">Aspergillus kawachii</name>
    <name type="common">White koji mold</name>
    <name type="synonym">Aspergillus awamori var. kawachi</name>
    <dbReference type="NCBI Taxonomy" id="1069201"/>
    <lineage>
        <taxon>Eukaryota</taxon>
        <taxon>Fungi</taxon>
        <taxon>Dikarya</taxon>
        <taxon>Ascomycota</taxon>
        <taxon>Pezizomycotina</taxon>
        <taxon>Eurotiomycetes</taxon>
        <taxon>Eurotiomycetidae</taxon>
        <taxon>Eurotiales</taxon>
        <taxon>Aspergillaceae</taxon>
        <taxon>Aspergillus</taxon>
        <taxon>Aspergillus subgen. Circumdati</taxon>
    </lineage>
</organism>
<dbReference type="GO" id="GO:0001228">
    <property type="term" value="F:DNA-binding transcription activator activity, RNA polymerase II-specific"/>
    <property type="evidence" value="ECO:0007669"/>
    <property type="project" value="TreeGrafter"/>
</dbReference>
<evidence type="ECO:0008006" key="5">
    <source>
        <dbReference type="Google" id="ProtNLM"/>
    </source>
</evidence>
<accession>A0A146FNT9</accession>
<dbReference type="Pfam" id="PF12013">
    <property type="entry name" value="OrsD"/>
    <property type="match status" value="1"/>
</dbReference>
<dbReference type="Proteomes" id="UP000075230">
    <property type="component" value="Unassembled WGS sequence"/>
</dbReference>
<reference evidence="2 3" key="1">
    <citation type="journal article" date="2016" name="DNA Res.">
        <title>Genome sequence of Aspergillus luchuensis NBRC 4314.</title>
        <authorList>
            <person name="Yamada O."/>
            <person name="Machida M."/>
            <person name="Hosoyama A."/>
            <person name="Goto M."/>
            <person name="Takahashi T."/>
            <person name="Futagami T."/>
            <person name="Yamagata Y."/>
            <person name="Takeuchi M."/>
            <person name="Kobayashi T."/>
            <person name="Koike H."/>
            <person name="Abe K."/>
            <person name="Asai K."/>
            <person name="Arita M."/>
            <person name="Fujita N."/>
            <person name="Fukuda K."/>
            <person name="Higa K."/>
            <person name="Horikawa H."/>
            <person name="Ishikawa T."/>
            <person name="Jinno K."/>
            <person name="Kato Y."/>
            <person name="Kirimura K."/>
            <person name="Mizutani O."/>
            <person name="Nakasone K."/>
            <person name="Sano M."/>
            <person name="Shiraishi Y."/>
            <person name="Tsukahara M."/>
            <person name="Gomi K."/>
        </authorList>
    </citation>
    <scope>NUCLEOTIDE SEQUENCE [LARGE SCALE GENOMIC DNA]</scope>
    <source>
        <strain evidence="2 3">RIB 2604</strain>
    </source>
</reference>
<evidence type="ECO:0000313" key="1">
    <source>
        <dbReference type="EMBL" id="BCR95551.1"/>
    </source>
</evidence>
<evidence type="ECO:0000313" key="3">
    <source>
        <dbReference type="Proteomes" id="UP000075230"/>
    </source>
</evidence>
<dbReference type="PANTHER" id="PTHR47784:SF5">
    <property type="entry name" value="STEROL UPTAKE CONTROL PROTEIN 2"/>
    <property type="match status" value="1"/>
</dbReference>
<dbReference type="EMBL" id="BCWF01000021">
    <property type="protein sequence ID" value="GAT27445.1"/>
    <property type="molecule type" value="Genomic_DNA"/>
</dbReference>
<keyword evidence="4" id="KW-1185">Reference proteome</keyword>
<dbReference type="AlphaFoldDB" id="A0A146FNT9"/>
<sequence>MGLDANIVSPSQPDDPDPSQLLHYLPDYEVVICSTCRYAVQPHGILRHLKEIHRILRGRRRKYSHYVASLCLREPNDVVPPSGADQFPVPYLPVEPGLRCQAADCMYLCASNKRMQSHWRTVHGRKGDCTTDWRPVPLQTFFRGNHLRYFTSVGAKPHNDLPSSVFGPLTAGLSGGQLHAGLDSMDSALLDHYLRHTYHSFTTNEETDKIWRSVVPGLAHQNVFLLHGLLACTSLHRAHMSSGHANQKKAFLLRAYHHQGIALPHFRHAIEHPTADNCHAILAFAYLLVVYSFAADQPGCSVSNLSEDSLLLVDRNSGEGTEPDSILCNWLYFLRAGCSMLCEVWEQLNEGPVRALSEAWDIDFGYDPEPSYLTLLLSVIPNKATATQSTGDTNETTLVWPEDVTAIYQEAAIVLCRSFAYVRAHRGLLTTWDVLRIWPMEVSLEYMALLHQRHPGALILLAYYCVLLKQMERHWYFEGRAAMLIRAIQRHLKPEWHIFIREPLHMVVGVPDDGHLLEKI</sequence>
<dbReference type="KEGG" id="aluc:AKAW2_20491S"/>
<gene>
    <name evidence="1" type="ORF">AKAW2_20491S</name>
    <name evidence="2" type="ORF">RIB2604_02111380</name>
</gene>
<dbReference type="Proteomes" id="UP000661280">
    <property type="component" value="Chromosome 2"/>
</dbReference>
<dbReference type="InterPro" id="IPR022698">
    <property type="entry name" value="OrsD"/>
</dbReference>
<reference evidence="1" key="4">
    <citation type="submission" date="2021-02" db="EMBL/GenBank/DDBJ databases">
        <title>Aspergillus luchuensis mut. kawachii IFO 4304 genome sequence.</title>
        <authorList>
            <person name="Mori K."/>
            <person name="Kadooka C."/>
            <person name="Goto M."/>
            <person name="Futagami T."/>
        </authorList>
    </citation>
    <scope>NUCLEOTIDE SEQUENCE</scope>
    <source>
        <strain evidence="1">IFO 4308</strain>
    </source>
</reference>
<dbReference type="RefSeq" id="XP_041539317.1">
    <property type="nucleotide sequence ID" value="XM_041685209.1"/>
</dbReference>